<dbReference type="GO" id="GO:0046474">
    <property type="term" value="P:glycerophospholipid biosynthetic process"/>
    <property type="evidence" value="ECO:0007669"/>
    <property type="project" value="TreeGrafter"/>
</dbReference>
<evidence type="ECO:0000256" key="12">
    <source>
        <dbReference type="ARBA" id="ARBA00023209"/>
    </source>
</evidence>
<keyword evidence="10" id="KW-0443">Lipid metabolism</keyword>
<evidence type="ECO:0000256" key="9">
    <source>
        <dbReference type="ARBA" id="ARBA00022989"/>
    </source>
</evidence>
<dbReference type="STRING" id="502025.Hoch_4511"/>
<dbReference type="eggNOG" id="COG0558">
    <property type="taxonomic scope" value="Bacteria"/>
</dbReference>
<keyword evidence="11 17" id="KW-0472">Membrane</keyword>
<dbReference type="KEGG" id="hoh:Hoch_4511"/>
<dbReference type="AlphaFoldDB" id="D0LPW7"/>
<dbReference type="EC" id="2.7.8.5" evidence="4 15"/>
<keyword evidence="8 17" id="KW-0812">Transmembrane</keyword>
<evidence type="ECO:0000256" key="6">
    <source>
        <dbReference type="ARBA" id="ARBA00022516"/>
    </source>
</evidence>
<dbReference type="GO" id="GO:0016020">
    <property type="term" value="C:membrane"/>
    <property type="evidence" value="ECO:0007669"/>
    <property type="project" value="UniProtKB-SubCell"/>
</dbReference>
<comment type="pathway">
    <text evidence="2">Phospholipid metabolism; phosphatidylglycerol biosynthesis; phosphatidylglycerol from CDP-diacylglycerol: step 1/2.</text>
</comment>
<keyword evidence="9 17" id="KW-1133">Transmembrane helix</keyword>
<dbReference type="InterPro" id="IPR004570">
    <property type="entry name" value="Phosphatidylglycerol_P_synth"/>
</dbReference>
<dbReference type="PANTHER" id="PTHR14269:SF62">
    <property type="entry name" value="CDP-DIACYLGLYCEROL--GLYCEROL-3-PHOSPHATE 3-PHOSPHATIDYLTRANSFERASE 1, CHLOROPLASTIC"/>
    <property type="match status" value="1"/>
</dbReference>
<dbReference type="RefSeq" id="WP_012829602.1">
    <property type="nucleotide sequence ID" value="NC_013440.1"/>
</dbReference>
<feature type="transmembrane region" description="Helical" evidence="17">
    <location>
        <begin position="20"/>
        <end position="36"/>
    </location>
</feature>
<keyword evidence="6" id="KW-0444">Lipid biosynthesis</keyword>
<evidence type="ECO:0000256" key="15">
    <source>
        <dbReference type="NCBIfam" id="TIGR00560"/>
    </source>
</evidence>
<dbReference type="Proteomes" id="UP000001880">
    <property type="component" value="Chromosome"/>
</dbReference>
<keyword evidence="19" id="KW-1185">Reference proteome</keyword>
<feature type="transmembrane region" description="Helical" evidence="17">
    <location>
        <begin position="169"/>
        <end position="189"/>
    </location>
</feature>
<evidence type="ECO:0000256" key="14">
    <source>
        <dbReference type="ARBA" id="ARBA00048586"/>
    </source>
</evidence>
<dbReference type="OrthoDB" id="9796672at2"/>
<dbReference type="Pfam" id="PF01066">
    <property type="entry name" value="CDP-OH_P_transf"/>
    <property type="match status" value="1"/>
</dbReference>
<evidence type="ECO:0000256" key="16">
    <source>
        <dbReference type="RuleBase" id="RU003750"/>
    </source>
</evidence>
<keyword evidence="7 16" id="KW-0808">Transferase</keyword>
<evidence type="ECO:0000256" key="3">
    <source>
        <dbReference type="ARBA" id="ARBA00010441"/>
    </source>
</evidence>
<dbReference type="InterPro" id="IPR043130">
    <property type="entry name" value="CDP-OH_PTrfase_TM_dom"/>
</dbReference>
<evidence type="ECO:0000313" key="19">
    <source>
        <dbReference type="Proteomes" id="UP000001880"/>
    </source>
</evidence>
<dbReference type="Gene3D" id="1.20.120.1760">
    <property type="match status" value="1"/>
</dbReference>
<feature type="transmembrane region" description="Helical" evidence="17">
    <location>
        <begin position="42"/>
        <end position="64"/>
    </location>
</feature>
<dbReference type="NCBIfam" id="TIGR00560">
    <property type="entry name" value="pgsA"/>
    <property type="match status" value="1"/>
</dbReference>
<proteinExistence type="inferred from homology"/>
<evidence type="ECO:0000256" key="7">
    <source>
        <dbReference type="ARBA" id="ARBA00022679"/>
    </source>
</evidence>
<comment type="similarity">
    <text evidence="3 16">Belongs to the CDP-alcohol phosphatidyltransferase class-I family.</text>
</comment>
<evidence type="ECO:0000256" key="4">
    <source>
        <dbReference type="ARBA" id="ARBA00013170"/>
    </source>
</evidence>
<evidence type="ECO:0000256" key="2">
    <source>
        <dbReference type="ARBA" id="ARBA00005042"/>
    </source>
</evidence>
<sequence>MSKTPRFRPLRQEITELPNLITLVRIGLIPLVLVWVDNYSPGYSALACLVFLIAAVSDALDGYLARRMGLVTVVGMFLDPLADKLIVLSTLVALVAEGRVPTWLVIVLMARELAITGLRAIASQQGLVIAAGRGGKVKTALQLVGIAFLLLHFRYPILFFDYVLDFHAIGIYLLYVSLVMSVLSAVEYMRFFVEAAARQARELEAQGITRAARKAQARLRRDKLKELKKRRRAAPRRRPKSS</sequence>
<organism evidence="18 19">
    <name type="scientific">Haliangium ochraceum (strain DSM 14365 / JCM 11303 / SMP-2)</name>
    <dbReference type="NCBI Taxonomy" id="502025"/>
    <lineage>
        <taxon>Bacteria</taxon>
        <taxon>Pseudomonadati</taxon>
        <taxon>Myxococcota</taxon>
        <taxon>Polyangia</taxon>
        <taxon>Haliangiales</taxon>
        <taxon>Kofleriaceae</taxon>
        <taxon>Haliangium</taxon>
    </lineage>
</organism>
<evidence type="ECO:0000256" key="13">
    <source>
        <dbReference type="ARBA" id="ARBA00023264"/>
    </source>
</evidence>
<dbReference type="InterPro" id="IPR000462">
    <property type="entry name" value="CDP-OH_P_trans"/>
</dbReference>
<reference evidence="18 19" key="1">
    <citation type="journal article" date="2010" name="Stand. Genomic Sci.">
        <title>Complete genome sequence of Haliangium ochraceum type strain (SMP-2).</title>
        <authorList>
            <consortium name="US DOE Joint Genome Institute (JGI-PGF)"/>
            <person name="Ivanova N."/>
            <person name="Daum C."/>
            <person name="Lang E."/>
            <person name="Abt B."/>
            <person name="Kopitz M."/>
            <person name="Saunders E."/>
            <person name="Lapidus A."/>
            <person name="Lucas S."/>
            <person name="Glavina Del Rio T."/>
            <person name="Nolan M."/>
            <person name="Tice H."/>
            <person name="Copeland A."/>
            <person name="Cheng J.F."/>
            <person name="Chen F."/>
            <person name="Bruce D."/>
            <person name="Goodwin L."/>
            <person name="Pitluck S."/>
            <person name="Mavromatis K."/>
            <person name="Pati A."/>
            <person name="Mikhailova N."/>
            <person name="Chen A."/>
            <person name="Palaniappan K."/>
            <person name="Land M."/>
            <person name="Hauser L."/>
            <person name="Chang Y.J."/>
            <person name="Jeffries C.D."/>
            <person name="Detter J.C."/>
            <person name="Brettin T."/>
            <person name="Rohde M."/>
            <person name="Goker M."/>
            <person name="Bristow J."/>
            <person name="Markowitz V."/>
            <person name="Eisen J.A."/>
            <person name="Hugenholtz P."/>
            <person name="Kyrpides N.C."/>
            <person name="Klenk H.P."/>
        </authorList>
    </citation>
    <scope>NUCLEOTIDE SEQUENCE [LARGE SCALE GENOMIC DNA]</scope>
    <source>
        <strain evidence="19">DSM 14365 / CIP 107738 / JCM 11303 / AJ 13395 / SMP-2</strain>
    </source>
</reference>
<evidence type="ECO:0000256" key="17">
    <source>
        <dbReference type="SAM" id="Phobius"/>
    </source>
</evidence>
<name>D0LPW7_HALO1</name>
<evidence type="ECO:0000256" key="10">
    <source>
        <dbReference type="ARBA" id="ARBA00023098"/>
    </source>
</evidence>
<comment type="catalytic activity">
    <reaction evidence="14">
        <text>a CDP-1,2-diacyl-sn-glycerol + sn-glycerol 3-phosphate = a 1,2-diacyl-sn-glycero-3-phospho-(1'-sn-glycero-3'-phosphate) + CMP + H(+)</text>
        <dbReference type="Rhea" id="RHEA:12593"/>
        <dbReference type="ChEBI" id="CHEBI:15378"/>
        <dbReference type="ChEBI" id="CHEBI:57597"/>
        <dbReference type="ChEBI" id="CHEBI:58332"/>
        <dbReference type="ChEBI" id="CHEBI:60110"/>
        <dbReference type="ChEBI" id="CHEBI:60377"/>
        <dbReference type="EC" id="2.7.8.5"/>
    </reaction>
</comment>
<accession>D0LPW7</accession>
<dbReference type="PANTHER" id="PTHR14269">
    <property type="entry name" value="CDP-DIACYLGLYCEROL--GLYCEROL-3-PHOSPHATE 3-PHOSPHATIDYLTRANSFERASE-RELATED"/>
    <property type="match status" value="1"/>
</dbReference>
<evidence type="ECO:0000256" key="1">
    <source>
        <dbReference type="ARBA" id="ARBA00004141"/>
    </source>
</evidence>
<dbReference type="PROSITE" id="PS00379">
    <property type="entry name" value="CDP_ALCOHOL_P_TRANSF"/>
    <property type="match status" value="1"/>
</dbReference>
<evidence type="ECO:0000313" key="18">
    <source>
        <dbReference type="EMBL" id="ACY17004.1"/>
    </source>
</evidence>
<dbReference type="EMBL" id="CP001804">
    <property type="protein sequence ID" value="ACY17004.1"/>
    <property type="molecule type" value="Genomic_DNA"/>
</dbReference>
<gene>
    <name evidence="18" type="ordered locus">Hoch_4511</name>
</gene>
<feature type="transmembrane region" description="Helical" evidence="17">
    <location>
        <begin position="143"/>
        <end position="163"/>
    </location>
</feature>
<evidence type="ECO:0000256" key="8">
    <source>
        <dbReference type="ARBA" id="ARBA00022692"/>
    </source>
</evidence>
<comment type="subcellular location">
    <subcellularLocation>
        <location evidence="1">Membrane</location>
        <topology evidence="1">Multi-pass membrane protein</topology>
    </subcellularLocation>
</comment>
<keyword evidence="12" id="KW-0594">Phospholipid biosynthesis</keyword>
<dbReference type="InterPro" id="IPR048254">
    <property type="entry name" value="CDP_ALCOHOL_P_TRANSF_CS"/>
</dbReference>
<dbReference type="GO" id="GO:0008444">
    <property type="term" value="F:CDP-diacylglycerol-glycerol-3-phosphate 3-phosphatidyltransferase activity"/>
    <property type="evidence" value="ECO:0007669"/>
    <property type="project" value="UniProtKB-UniRule"/>
</dbReference>
<dbReference type="InterPro" id="IPR050324">
    <property type="entry name" value="CDP-alcohol_PTase-I"/>
</dbReference>
<dbReference type="HOGENOM" id="CLU_051314_2_2_7"/>
<evidence type="ECO:0000256" key="5">
    <source>
        <dbReference type="ARBA" id="ARBA00014944"/>
    </source>
</evidence>
<evidence type="ECO:0000256" key="11">
    <source>
        <dbReference type="ARBA" id="ARBA00023136"/>
    </source>
</evidence>
<feature type="transmembrane region" description="Helical" evidence="17">
    <location>
        <begin position="76"/>
        <end position="96"/>
    </location>
</feature>
<keyword evidence="13" id="KW-1208">Phospholipid metabolism</keyword>
<protein>
    <recommendedName>
        <fullName evidence="5 15">CDP-diacylglycerol--glycerol-3-phosphate 3-phosphatidyltransferase</fullName>
        <ecNumber evidence="4 15">2.7.8.5</ecNumber>
    </recommendedName>
</protein>